<dbReference type="OrthoDB" id="6098289at2759"/>
<accession>V4BSP4</accession>
<dbReference type="HOGENOM" id="CLU_657715_0_0_1"/>
<keyword evidence="2" id="KW-1185">Reference proteome</keyword>
<dbReference type="EMBL" id="KB202163">
    <property type="protein sequence ID" value="ESO92049.1"/>
    <property type="molecule type" value="Genomic_DNA"/>
</dbReference>
<dbReference type="GeneID" id="20249220"/>
<protein>
    <recommendedName>
        <fullName evidence="3">GT23 domain-containing protein</fullName>
    </recommendedName>
</protein>
<reference evidence="1 2" key="1">
    <citation type="journal article" date="2013" name="Nature">
        <title>Insights into bilaterian evolution from three spiralian genomes.</title>
        <authorList>
            <person name="Simakov O."/>
            <person name="Marletaz F."/>
            <person name="Cho S.J."/>
            <person name="Edsinger-Gonzales E."/>
            <person name="Havlak P."/>
            <person name="Hellsten U."/>
            <person name="Kuo D.H."/>
            <person name="Larsson T."/>
            <person name="Lv J."/>
            <person name="Arendt D."/>
            <person name="Savage R."/>
            <person name="Osoegawa K."/>
            <person name="de Jong P."/>
            <person name="Grimwood J."/>
            <person name="Chapman J.A."/>
            <person name="Shapiro H."/>
            <person name="Aerts A."/>
            <person name="Otillar R.P."/>
            <person name="Terry A.Y."/>
            <person name="Boore J.L."/>
            <person name="Grigoriev I.V."/>
            <person name="Lindberg D.R."/>
            <person name="Seaver E.C."/>
            <person name="Weisblat D.A."/>
            <person name="Putnam N.H."/>
            <person name="Rokhsar D.S."/>
        </authorList>
    </citation>
    <scope>NUCLEOTIDE SEQUENCE [LARGE SCALE GENOMIC DNA]</scope>
</reference>
<dbReference type="Gene3D" id="3.40.50.11350">
    <property type="match status" value="1"/>
</dbReference>
<name>V4BSP4_LOTGI</name>
<dbReference type="AlphaFoldDB" id="V4BSP4"/>
<evidence type="ECO:0000313" key="2">
    <source>
        <dbReference type="Proteomes" id="UP000030746"/>
    </source>
</evidence>
<dbReference type="KEGG" id="lgi:LOTGIDRAFT_233308"/>
<proteinExistence type="predicted"/>
<evidence type="ECO:0008006" key="3">
    <source>
        <dbReference type="Google" id="ProtNLM"/>
    </source>
</evidence>
<evidence type="ECO:0000313" key="1">
    <source>
        <dbReference type="EMBL" id="ESO92049.1"/>
    </source>
</evidence>
<dbReference type="Proteomes" id="UP000030746">
    <property type="component" value="Unassembled WGS sequence"/>
</dbReference>
<dbReference type="CTD" id="20249220"/>
<organism evidence="1 2">
    <name type="scientific">Lottia gigantea</name>
    <name type="common">Giant owl limpet</name>
    <dbReference type="NCBI Taxonomy" id="225164"/>
    <lineage>
        <taxon>Eukaryota</taxon>
        <taxon>Metazoa</taxon>
        <taxon>Spiralia</taxon>
        <taxon>Lophotrochozoa</taxon>
        <taxon>Mollusca</taxon>
        <taxon>Gastropoda</taxon>
        <taxon>Patellogastropoda</taxon>
        <taxon>Lottioidea</taxon>
        <taxon>Lottiidae</taxon>
        <taxon>Lottia</taxon>
    </lineage>
</organism>
<dbReference type="RefSeq" id="XP_009057352.1">
    <property type="nucleotide sequence ID" value="XM_009059104.1"/>
</dbReference>
<gene>
    <name evidence="1" type="ORF">LOTGIDRAFT_233308</name>
</gene>
<sequence>MVAGRFDAVNKSFRRKYTMVSKGNTLKIVGVLTILAIVLLSRPSFKYYVSISVNKEHLLPTPKEVYHASATKQFKAKRLPTSPIPPVKKKVKLVPKYSSTIKPKTISKQNQNTTNLKYLVYLCDKNRRCGGWGDRQRGIVTAYVWACILNRTFKVVMTSACDLTQFYQPNKINWILDENEIRNKTSKVLDVVNRVDVLIDKDFKPHQHIDVLYVKTNSPMFTYYLNHNRNAMPDYLKGFGSWRDKVKIFKAVWSRLMIPTDRITNQLLNATKPMFIDGYRANLVTAHVRIGRSKYLPYERVALSLNSTDIVMNFLDKYKYSRIYVATDHADVRKAAIAKLGKRYIGSYAPFLNPDNTARGTKLACWAFQMTIVDQLMMLNADVLVISPSGLSAFAAYLKLNRGELFLFNGTVVSPYKP</sequence>